<reference evidence="5" key="2">
    <citation type="submission" date="2020-09" db="EMBL/GenBank/DDBJ databases">
        <authorList>
            <person name="Sun Q."/>
            <person name="Zhou Y."/>
        </authorList>
    </citation>
    <scope>NUCLEOTIDE SEQUENCE</scope>
    <source>
        <strain evidence="5">CGMCC 1.12987</strain>
    </source>
</reference>
<keyword evidence="6" id="KW-1185">Reference proteome</keyword>
<name>A0A917D0Y9_9BACL</name>
<dbReference type="GO" id="GO:0006260">
    <property type="term" value="P:DNA replication"/>
    <property type="evidence" value="ECO:0007669"/>
    <property type="project" value="UniProtKB-KW"/>
</dbReference>
<evidence type="ECO:0000313" key="6">
    <source>
        <dbReference type="Proteomes" id="UP000644756"/>
    </source>
</evidence>
<evidence type="ECO:0000313" key="5">
    <source>
        <dbReference type="EMBL" id="GGG06395.1"/>
    </source>
</evidence>
<feature type="transmembrane region" description="Helical" evidence="3">
    <location>
        <begin position="102"/>
        <end position="122"/>
    </location>
</feature>
<dbReference type="CDD" id="cd06257">
    <property type="entry name" value="DnaJ"/>
    <property type="match status" value="1"/>
</dbReference>
<dbReference type="SUPFAM" id="SSF46565">
    <property type="entry name" value="Chaperone J-domain"/>
    <property type="match status" value="1"/>
</dbReference>
<dbReference type="Proteomes" id="UP000644756">
    <property type="component" value="Unassembled WGS sequence"/>
</dbReference>
<dbReference type="RefSeq" id="WP_188531313.1">
    <property type="nucleotide sequence ID" value="NZ_BMGR01000007.1"/>
</dbReference>
<dbReference type="AlphaFoldDB" id="A0A917D0Y9"/>
<keyword evidence="1" id="KW-0235">DNA replication</keyword>
<reference evidence="5" key="1">
    <citation type="journal article" date="2014" name="Int. J. Syst. Evol. Microbiol.">
        <title>Complete genome sequence of Corynebacterium casei LMG S-19264T (=DSM 44701T), isolated from a smear-ripened cheese.</title>
        <authorList>
            <consortium name="US DOE Joint Genome Institute (JGI-PGF)"/>
            <person name="Walter F."/>
            <person name="Albersmeier A."/>
            <person name="Kalinowski J."/>
            <person name="Ruckert C."/>
        </authorList>
    </citation>
    <scope>NUCLEOTIDE SEQUENCE</scope>
    <source>
        <strain evidence="5">CGMCC 1.12987</strain>
    </source>
</reference>
<organism evidence="5 6">
    <name type="scientific">Paenibacillus abyssi</name>
    <dbReference type="NCBI Taxonomy" id="1340531"/>
    <lineage>
        <taxon>Bacteria</taxon>
        <taxon>Bacillati</taxon>
        <taxon>Bacillota</taxon>
        <taxon>Bacilli</taxon>
        <taxon>Bacillales</taxon>
        <taxon>Paenibacillaceae</taxon>
        <taxon>Paenibacillus</taxon>
    </lineage>
</organism>
<comment type="caution">
    <text evidence="5">The sequence shown here is derived from an EMBL/GenBank/DDBJ whole genome shotgun (WGS) entry which is preliminary data.</text>
</comment>
<sequence length="303" mass="34466">MDNLKQAYDLLGLPEDATKEEIEKRYMLLMRQARAQESRPDDQGSPNHKPINFEAVNRAYKQILEHEDHKALTEFNTDKYGKYKNMAGFAEKADHFFHYYKFHLIGAIALIILIVIGINSYLDNRAEQARLAALPPADVTVMYHGEYYMSDGSNETQALEQSILALFPDWQRVIAGITYVPIEPQNEHDMASLQKSILNLMTEKRDVYILDRASFDNLSRQGLLQPLDDAAEGVLKPLLSPDIAITSQTEDDPSPRVYGIDITESSLNGKLPLIYKEMIAGIRVEAEHPENALHFIQTFLQNN</sequence>
<dbReference type="InterPro" id="IPR036869">
    <property type="entry name" value="J_dom_sf"/>
</dbReference>
<dbReference type="InterPro" id="IPR001623">
    <property type="entry name" value="DnaJ_domain"/>
</dbReference>
<keyword evidence="3" id="KW-0472">Membrane</keyword>
<evidence type="ECO:0000256" key="1">
    <source>
        <dbReference type="ARBA" id="ARBA00022705"/>
    </source>
</evidence>
<evidence type="ECO:0000256" key="3">
    <source>
        <dbReference type="SAM" id="Phobius"/>
    </source>
</evidence>
<keyword evidence="2" id="KW-0346">Stress response</keyword>
<feature type="domain" description="J" evidence="4">
    <location>
        <begin position="6"/>
        <end position="81"/>
    </location>
</feature>
<keyword evidence="3" id="KW-1133">Transmembrane helix</keyword>
<accession>A0A917D0Y9</accession>
<evidence type="ECO:0000256" key="2">
    <source>
        <dbReference type="ARBA" id="ARBA00023016"/>
    </source>
</evidence>
<keyword evidence="3" id="KW-0812">Transmembrane</keyword>
<proteinExistence type="predicted"/>
<protein>
    <recommendedName>
        <fullName evidence="4">J domain-containing protein</fullName>
    </recommendedName>
</protein>
<dbReference type="EMBL" id="BMGR01000007">
    <property type="protein sequence ID" value="GGG06395.1"/>
    <property type="molecule type" value="Genomic_DNA"/>
</dbReference>
<evidence type="ECO:0000259" key="4">
    <source>
        <dbReference type="PROSITE" id="PS50076"/>
    </source>
</evidence>
<dbReference type="Gene3D" id="1.10.287.110">
    <property type="entry name" value="DnaJ domain"/>
    <property type="match status" value="1"/>
</dbReference>
<dbReference type="PROSITE" id="PS50076">
    <property type="entry name" value="DNAJ_2"/>
    <property type="match status" value="1"/>
</dbReference>
<gene>
    <name evidence="5" type="ORF">GCM10010916_24170</name>
</gene>